<organism evidence="2 3">
    <name type="scientific">Cladophialophora psammophila CBS 110553</name>
    <dbReference type="NCBI Taxonomy" id="1182543"/>
    <lineage>
        <taxon>Eukaryota</taxon>
        <taxon>Fungi</taxon>
        <taxon>Dikarya</taxon>
        <taxon>Ascomycota</taxon>
        <taxon>Pezizomycotina</taxon>
        <taxon>Eurotiomycetes</taxon>
        <taxon>Chaetothyriomycetidae</taxon>
        <taxon>Chaetothyriales</taxon>
        <taxon>Herpotrichiellaceae</taxon>
        <taxon>Cladophialophora</taxon>
    </lineage>
</organism>
<feature type="domain" description="Pyrroline-5-carboxylate reductase catalytic N-terminal" evidence="1">
    <location>
        <begin position="17"/>
        <end position="100"/>
    </location>
</feature>
<gene>
    <name evidence="2" type="ORF">A1O5_11256</name>
</gene>
<dbReference type="HOGENOM" id="CLU_2229437_0_0_1"/>
<evidence type="ECO:0000259" key="1">
    <source>
        <dbReference type="Pfam" id="PF03807"/>
    </source>
</evidence>
<dbReference type="Proteomes" id="UP000019471">
    <property type="component" value="Unassembled WGS sequence"/>
</dbReference>
<dbReference type="Gene3D" id="3.40.50.720">
    <property type="entry name" value="NAD(P)-binding Rossmann-like Domain"/>
    <property type="match status" value="1"/>
</dbReference>
<dbReference type="InterPro" id="IPR028939">
    <property type="entry name" value="P5C_Rdtase_cat_N"/>
</dbReference>
<keyword evidence="3" id="KW-1185">Reference proteome</keyword>
<dbReference type="InterPro" id="IPR036291">
    <property type="entry name" value="NAD(P)-bd_dom_sf"/>
</dbReference>
<proteinExistence type="predicted"/>
<dbReference type="SUPFAM" id="SSF51735">
    <property type="entry name" value="NAD(P)-binding Rossmann-fold domains"/>
    <property type="match status" value="1"/>
</dbReference>
<evidence type="ECO:0000313" key="2">
    <source>
        <dbReference type="EMBL" id="EXJ65728.1"/>
    </source>
</evidence>
<dbReference type="OrthoDB" id="10263291at2759"/>
<protein>
    <recommendedName>
        <fullName evidence="1">Pyrroline-5-carboxylate reductase catalytic N-terminal domain-containing protein</fullName>
    </recommendedName>
</protein>
<evidence type="ECO:0000313" key="3">
    <source>
        <dbReference type="Proteomes" id="UP000019471"/>
    </source>
</evidence>
<dbReference type="STRING" id="1182543.W9WCN2"/>
<name>W9WCN2_9EURO</name>
<accession>W9WCN2</accession>
<dbReference type="Pfam" id="PF03807">
    <property type="entry name" value="F420_oxidored"/>
    <property type="match status" value="1"/>
</dbReference>
<dbReference type="EMBL" id="AMGX01000024">
    <property type="protein sequence ID" value="EXJ65728.1"/>
    <property type="molecule type" value="Genomic_DNA"/>
</dbReference>
<dbReference type="GeneID" id="19195945"/>
<dbReference type="AlphaFoldDB" id="W9WCN2"/>
<reference evidence="2 3" key="1">
    <citation type="submission" date="2013-03" db="EMBL/GenBank/DDBJ databases">
        <title>The Genome Sequence of Cladophialophora psammophila CBS 110553.</title>
        <authorList>
            <consortium name="The Broad Institute Genomics Platform"/>
            <person name="Cuomo C."/>
            <person name="de Hoog S."/>
            <person name="Gorbushina A."/>
            <person name="Walker B."/>
            <person name="Young S.K."/>
            <person name="Zeng Q."/>
            <person name="Gargeya S."/>
            <person name="Fitzgerald M."/>
            <person name="Haas B."/>
            <person name="Abouelleil A."/>
            <person name="Allen A.W."/>
            <person name="Alvarado L."/>
            <person name="Arachchi H.M."/>
            <person name="Berlin A.M."/>
            <person name="Chapman S.B."/>
            <person name="Gainer-Dewar J."/>
            <person name="Goldberg J."/>
            <person name="Griggs A."/>
            <person name="Gujja S."/>
            <person name="Hansen M."/>
            <person name="Howarth C."/>
            <person name="Imamovic A."/>
            <person name="Ireland A."/>
            <person name="Larimer J."/>
            <person name="McCowan C."/>
            <person name="Murphy C."/>
            <person name="Pearson M."/>
            <person name="Poon T.W."/>
            <person name="Priest M."/>
            <person name="Roberts A."/>
            <person name="Saif S."/>
            <person name="Shea T."/>
            <person name="Sisk P."/>
            <person name="Sykes S."/>
            <person name="Wortman J."/>
            <person name="Nusbaum C."/>
            <person name="Birren B."/>
        </authorList>
    </citation>
    <scope>NUCLEOTIDE SEQUENCE [LARGE SCALE GENOMIC DNA]</scope>
    <source>
        <strain evidence="2 3">CBS 110553</strain>
    </source>
</reference>
<dbReference type="RefSeq" id="XP_007750018.1">
    <property type="nucleotide sequence ID" value="XM_007751828.1"/>
</dbReference>
<comment type="caution">
    <text evidence="2">The sequence shown here is derived from an EMBL/GenBank/DDBJ whole genome shotgun (WGS) entry which is preliminary data.</text>
</comment>
<feature type="non-terminal residue" evidence="2">
    <location>
        <position position="106"/>
    </location>
</feature>
<sequence length="106" mass="11562">MSTQLAPKKLRIAINGLDSLGYDIKFSISARSETSIDRLHRIFSSQRARVDIITSDNVEAARSSEVVILAFQPQQLVEVLNSPALVETIRGKLVLSVLAGISSLQV</sequence>